<dbReference type="Proteomes" id="UP001595859">
    <property type="component" value="Unassembled WGS sequence"/>
</dbReference>
<evidence type="ECO:0000256" key="1">
    <source>
        <dbReference type="SAM" id="MobiDB-lite"/>
    </source>
</evidence>
<feature type="compositionally biased region" description="Gly residues" evidence="1">
    <location>
        <begin position="288"/>
        <end position="324"/>
    </location>
</feature>
<evidence type="ECO:0000313" key="2">
    <source>
        <dbReference type="EMBL" id="MFC4854605.1"/>
    </source>
</evidence>
<dbReference type="Gene3D" id="1.20.1260.20">
    <property type="entry name" value="PPE superfamily"/>
    <property type="match status" value="1"/>
</dbReference>
<feature type="region of interest" description="Disordered" evidence="1">
    <location>
        <begin position="148"/>
        <end position="324"/>
    </location>
</feature>
<keyword evidence="3" id="KW-1185">Reference proteome</keyword>
<gene>
    <name evidence="2" type="ORF">ACFPCV_13930</name>
</gene>
<comment type="caution">
    <text evidence="2">The sequence shown here is derived from an EMBL/GenBank/DDBJ whole genome shotgun (WGS) entry which is preliminary data.</text>
</comment>
<dbReference type="SUPFAM" id="SSF140459">
    <property type="entry name" value="PE/PPE dimer-like"/>
    <property type="match status" value="1"/>
</dbReference>
<evidence type="ECO:0008006" key="4">
    <source>
        <dbReference type="Google" id="ProtNLM"/>
    </source>
</evidence>
<feature type="region of interest" description="Disordered" evidence="1">
    <location>
        <begin position="341"/>
        <end position="371"/>
    </location>
</feature>
<feature type="compositionally biased region" description="Gly residues" evidence="1">
    <location>
        <begin position="196"/>
        <end position="225"/>
    </location>
</feature>
<accession>A0ABV9S238</accession>
<feature type="compositionally biased region" description="Gly residues" evidence="1">
    <location>
        <begin position="345"/>
        <end position="361"/>
    </location>
</feature>
<feature type="compositionally biased region" description="Low complexity" evidence="1">
    <location>
        <begin position="269"/>
        <end position="287"/>
    </location>
</feature>
<organism evidence="2 3">
    <name type="scientific">Actinophytocola glycyrrhizae</name>
    <dbReference type="NCBI Taxonomy" id="2044873"/>
    <lineage>
        <taxon>Bacteria</taxon>
        <taxon>Bacillati</taxon>
        <taxon>Actinomycetota</taxon>
        <taxon>Actinomycetes</taxon>
        <taxon>Pseudonocardiales</taxon>
        <taxon>Pseudonocardiaceae</taxon>
    </lineage>
</organism>
<dbReference type="RefSeq" id="WP_378056536.1">
    <property type="nucleotide sequence ID" value="NZ_JBHSIS010000006.1"/>
</dbReference>
<proteinExistence type="predicted"/>
<reference evidence="3" key="1">
    <citation type="journal article" date="2019" name="Int. J. Syst. Evol. Microbiol.">
        <title>The Global Catalogue of Microorganisms (GCM) 10K type strain sequencing project: providing services to taxonomists for standard genome sequencing and annotation.</title>
        <authorList>
            <consortium name="The Broad Institute Genomics Platform"/>
            <consortium name="The Broad Institute Genome Sequencing Center for Infectious Disease"/>
            <person name="Wu L."/>
            <person name="Ma J."/>
        </authorList>
    </citation>
    <scope>NUCLEOTIDE SEQUENCE [LARGE SCALE GENOMIC DNA]</scope>
    <source>
        <strain evidence="3">ZS-22-S1</strain>
    </source>
</reference>
<feature type="compositionally biased region" description="Low complexity" evidence="1">
    <location>
        <begin position="226"/>
        <end position="259"/>
    </location>
</feature>
<protein>
    <recommendedName>
        <fullName evidence="4">PPE family protein</fullName>
    </recommendedName>
</protein>
<dbReference type="EMBL" id="JBHSIS010000006">
    <property type="protein sequence ID" value="MFC4854605.1"/>
    <property type="molecule type" value="Genomic_DNA"/>
</dbReference>
<dbReference type="InterPro" id="IPR038332">
    <property type="entry name" value="PPE_sf"/>
</dbReference>
<evidence type="ECO:0000313" key="3">
    <source>
        <dbReference type="Proteomes" id="UP001595859"/>
    </source>
</evidence>
<name>A0ABV9S238_9PSEU</name>
<sequence>MFWGYSGREVYDNFHDGRGSDGLIGGAAIVNEVAGSYRERAEQIHRLAARMESAWQGSASGAALRGVGPLLVEHELSGMSLVTAQDLTNRQAGSFGDAKNAVVPVPPRPEPMNPMAMLVSPAAIVDLERQVDDYNTAAQHNVDVMNRYTGASDHNTTNLPSDYGTLTGDQSGISVDPGPTTIDSADFGDSTDSADGSGGPSGGGDRGPGGPGGTGPGPVAGGPSSGGASAPDGGPAGTTPGAGATVPGSFTPTPSSPGSVPGPSPVSPTDPGTGRVPGGLAPVSGLVAGVGPGGEPGAGRGGGVGGQPRGGVAGPRGGVLGGPGVGALAAEEAAARRAAAVAAARGGGPGAMGGAPVGAGRGKGDEDEEHTRKVILEADAESVFGSDVLTAPQVIGDDEYED</sequence>